<dbReference type="NCBIfam" id="TIGR02118">
    <property type="entry name" value="EthD family reductase"/>
    <property type="match status" value="1"/>
</dbReference>
<evidence type="ECO:0000313" key="3">
    <source>
        <dbReference type="Proteomes" id="UP000199417"/>
    </source>
</evidence>
<reference evidence="2 3" key="1">
    <citation type="submission" date="2016-10" db="EMBL/GenBank/DDBJ databases">
        <authorList>
            <person name="de Groot N.N."/>
        </authorList>
    </citation>
    <scope>NUCLEOTIDE SEQUENCE [LARGE SCALE GENOMIC DNA]</scope>
    <source>
        <strain evidence="2 3">JCM 11308</strain>
    </source>
</reference>
<dbReference type="STRING" id="168276.SAMN05444580_11254"/>
<dbReference type="RefSeq" id="WP_072845782.1">
    <property type="nucleotide sequence ID" value="NZ_FNAB01000012.1"/>
</dbReference>
<dbReference type="InterPro" id="IPR011008">
    <property type="entry name" value="Dimeric_a/b-barrel"/>
</dbReference>
<name>A0A1G7B340_9NOCA</name>
<keyword evidence="3" id="KW-1185">Reference proteome</keyword>
<accession>A0A1G7B340</accession>
<sequence length="109" mass="11683">MGFKVVVCYGHPEDPDAFDAHYRATHIPLARRIPGLSGYTWGKCSALDGGSPAYYSIASLSFPDAETMHAGLASKEMREAGRDVRNFATGGVTMFTQEVESVQGPVGDV</sequence>
<dbReference type="Pfam" id="PF07110">
    <property type="entry name" value="EthD"/>
    <property type="match status" value="1"/>
</dbReference>
<feature type="domain" description="EthD" evidence="1">
    <location>
        <begin position="12"/>
        <end position="89"/>
    </location>
</feature>
<proteinExistence type="predicted"/>
<dbReference type="Gene3D" id="3.30.70.100">
    <property type="match status" value="1"/>
</dbReference>
<dbReference type="AlphaFoldDB" id="A0A1G7B340"/>
<dbReference type="GO" id="GO:0016491">
    <property type="term" value="F:oxidoreductase activity"/>
    <property type="evidence" value="ECO:0007669"/>
    <property type="project" value="InterPro"/>
</dbReference>
<dbReference type="EMBL" id="FNAB01000012">
    <property type="protein sequence ID" value="SDE21441.1"/>
    <property type="molecule type" value="Genomic_DNA"/>
</dbReference>
<dbReference type="PANTHER" id="PTHR40260:SF2">
    <property type="entry name" value="BLR8190 PROTEIN"/>
    <property type="match status" value="1"/>
</dbReference>
<dbReference type="Proteomes" id="UP000199417">
    <property type="component" value="Unassembled WGS sequence"/>
</dbReference>
<gene>
    <name evidence="2" type="ORF">SAMN05444580_11254</name>
</gene>
<dbReference type="SUPFAM" id="SSF54909">
    <property type="entry name" value="Dimeric alpha+beta barrel"/>
    <property type="match status" value="1"/>
</dbReference>
<dbReference type="PANTHER" id="PTHR40260">
    <property type="entry name" value="BLR8190 PROTEIN"/>
    <property type="match status" value="1"/>
</dbReference>
<protein>
    <recommendedName>
        <fullName evidence="1">EthD domain-containing protein</fullName>
    </recommendedName>
</protein>
<evidence type="ECO:0000313" key="2">
    <source>
        <dbReference type="EMBL" id="SDE21441.1"/>
    </source>
</evidence>
<organism evidence="2 3">
    <name type="scientific">Rhodococcus tukisamuensis</name>
    <dbReference type="NCBI Taxonomy" id="168276"/>
    <lineage>
        <taxon>Bacteria</taxon>
        <taxon>Bacillati</taxon>
        <taxon>Actinomycetota</taxon>
        <taxon>Actinomycetes</taxon>
        <taxon>Mycobacteriales</taxon>
        <taxon>Nocardiaceae</taxon>
        <taxon>Rhodococcus</taxon>
    </lineage>
</organism>
<dbReference type="InterPro" id="IPR009799">
    <property type="entry name" value="EthD_dom"/>
</dbReference>
<evidence type="ECO:0000259" key="1">
    <source>
        <dbReference type="Pfam" id="PF07110"/>
    </source>
</evidence>